<dbReference type="Proteomes" id="UP001298424">
    <property type="component" value="Unassembled WGS sequence"/>
</dbReference>
<reference evidence="3 4" key="1">
    <citation type="submission" date="2022-02" db="EMBL/GenBank/DDBJ databases">
        <title>Genome sequence data of Kingella unionensis sp. nov. strain CICC 24913 (CCUG 75125).</title>
        <authorList>
            <person name="Xiao M."/>
        </authorList>
    </citation>
    <scope>NUCLEOTIDE SEQUENCE [LARGE SCALE GENOMIC DNA]</scope>
    <source>
        <strain evidence="3 4">CICC 24913</strain>
    </source>
</reference>
<dbReference type="PANTHER" id="PTHR30121:SF6">
    <property type="entry name" value="SLR6007 PROTEIN"/>
    <property type="match status" value="1"/>
</dbReference>
<feature type="domain" description="AAA+ ATPase" evidence="2">
    <location>
        <begin position="24"/>
        <end position="330"/>
    </location>
</feature>
<accession>A0ABS9NNJ2</accession>
<organism evidence="3 4">
    <name type="scientific">Kingella pumchi</name>
    <dbReference type="NCBI Taxonomy" id="2779506"/>
    <lineage>
        <taxon>Bacteria</taxon>
        <taxon>Pseudomonadati</taxon>
        <taxon>Pseudomonadota</taxon>
        <taxon>Betaproteobacteria</taxon>
        <taxon>Neisseriales</taxon>
        <taxon>Neisseriaceae</taxon>
        <taxon>Kingella</taxon>
    </lineage>
</organism>
<dbReference type="RefSeq" id="WP_238747028.1">
    <property type="nucleotide sequence ID" value="NZ_JAKOOW010000024.1"/>
</dbReference>
<feature type="coiled-coil region" evidence="1">
    <location>
        <begin position="427"/>
        <end position="454"/>
    </location>
</feature>
<proteinExistence type="predicted"/>
<keyword evidence="4" id="KW-1185">Reference proteome</keyword>
<keyword evidence="1" id="KW-0175">Coiled coil</keyword>
<dbReference type="SMART" id="SM00382">
    <property type="entry name" value="AAA"/>
    <property type="match status" value="1"/>
</dbReference>
<dbReference type="InterPro" id="IPR003593">
    <property type="entry name" value="AAA+_ATPase"/>
</dbReference>
<name>A0ABS9NNJ2_9NEIS</name>
<dbReference type="InterPro" id="IPR051162">
    <property type="entry name" value="T4SS_component"/>
</dbReference>
<gene>
    <name evidence="3" type="ORF">MB824_06370</name>
</gene>
<protein>
    <submittedName>
        <fullName evidence="3">DUF853 domain-containing protein</fullName>
    </submittedName>
</protein>
<dbReference type="PANTHER" id="PTHR30121">
    <property type="entry name" value="UNCHARACTERIZED PROTEIN YJGR-RELATED"/>
    <property type="match status" value="1"/>
</dbReference>
<dbReference type="Gene3D" id="3.40.50.300">
    <property type="entry name" value="P-loop containing nucleotide triphosphate hydrolases"/>
    <property type="match status" value="2"/>
</dbReference>
<evidence type="ECO:0000256" key="1">
    <source>
        <dbReference type="SAM" id="Coils"/>
    </source>
</evidence>
<evidence type="ECO:0000259" key="2">
    <source>
        <dbReference type="SMART" id="SM00382"/>
    </source>
</evidence>
<comment type="caution">
    <text evidence="3">The sequence shown here is derived from an EMBL/GenBank/DDBJ whole genome shotgun (WGS) entry which is preliminary data.</text>
</comment>
<dbReference type="SUPFAM" id="SSF52540">
    <property type="entry name" value="P-loop containing nucleoside triphosphate hydrolases"/>
    <property type="match status" value="1"/>
</dbReference>
<evidence type="ECO:0000313" key="3">
    <source>
        <dbReference type="EMBL" id="MCG6504115.1"/>
    </source>
</evidence>
<sequence>MTEFVLARSVGQPKNALKITGKMINRHGLIAGATGTGKTVTLRRMAEMFSAAGVPVFLADVKGDLSGISRAGDGGGKVGERMAQFGLDADYLAGFPVRFWDVYGETGIPVRVSVSQMGPMLLARLMNLNDTQEGLLNIVFKVADDKGWHLIDLKDLRGMLQYVSQHAAEYRERYGNVSAASVGAIQRQLLQLESEGAERFFGEPELNLADWLQTDGSRGVVNILNAEKLIRSPRLYSAFMLWFLAELFEMLPESGDLPLPKLVLFFDEAHLMFDNPAPALMQQIEQVVRLIRSKGVGVYFVSQNPLDIPDSVLGQLGNRVQHALRAFTPRDQKAVKAAADTFRSNPNLKVAEAIGELGIGEALVSLLDEKGMPAPVERAWIMPPQSQLAPLADAERQAAFQSDILYHHYKDAVDNFSAYEALQQFEAEQAQQAAAQAEAQAAQKSAAKAESKSEAQSGGGIVGGFLGGLFGSRKKSNQGMAYDLADSVGDQINKQITRTISRSVMGVIKNMLK</sequence>
<dbReference type="Pfam" id="PF05872">
    <property type="entry name" value="HerA_C"/>
    <property type="match status" value="1"/>
</dbReference>
<dbReference type="InterPro" id="IPR033186">
    <property type="entry name" value="HerA_C"/>
</dbReference>
<evidence type="ECO:0000313" key="4">
    <source>
        <dbReference type="Proteomes" id="UP001298424"/>
    </source>
</evidence>
<dbReference type="EMBL" id="JAKOOW010000024">
    <property type="protein sequence ID" value="MCG6504115.1"/>
    <property type="molecule type" value="Genomic_DNA"/>
</dbReference>
<dbReference type="InterPro" id="IPR027417">
    <property type="entry name" value="P-loop_NTPase"/>
</dbReference>